<evidence type="ECO:0000256" key="1">
    <source>
        <dbReference type="ARBA" id="ARBA00004651"/>
    </source>
</evidence>
<evidence type="ECO:0000256" key="10">
    <source>
        <dbReference type="ARBA" id="ARBA00022989"/>
    </source>
</evidence>
<evidence type="ECO:0000256" key="13">
    <source>
        <dbReference type="ARBA" id="ARBA00026121"/>
    </source>
</evidence>
<evidence type="ECO:0000256" key="5">
    <source>
        <dbReference type="ARBA" id="ARBA00022598"/>
    </source>
</evidence>
<dbReference type="OrthoDB" id="288590at2759"/>
<dbReference type="GO" id="GO:0004467">
    <property type="term" value="F:long-chain fatty acid-CoA ligase activity"/>
    <property type="evidence" value="ECO:0000318"/>
    <property type="project" value="GO_Central"/>
</dbReference>
<keyword evidence="5" id="KW-0436">Ligase</keyword>
<dbReference type="GO" id="GO:0044539">
    <property type="term" value="P:long-chain fatty acid import into cell"/>
    <property type="evidence" value="ECO:0000318"/>
    <property type="project" value="GO_Central"/>
</dbReference>
<dbReference type="InterPro" id="IPR025110">
    <property type="entry name" value="AMP-bd_C"/>
</dbReference>
<dbReference type="STRING" id="6412.T1EEV7"/>
<gene>
    <name evidence="21" type="primary">20195109</name>
    <name evidence="20" type="ORF">HELRODRAFT_109692</name>
</gene>
<dbReference type="Proteomes" id="UP000015101">
    <property type="component" value="Unassembled WGS sequence"/>
</dbReference>
<reference evidence="21" key="3">
    <citation type="submission" date="2015-06" db="UniProtKB">
        <authorList>
            <consortium name="EnsemblMetazoa"/>
        </authorList>
    </citation>
    <scope>IDENTIFICATION</scope>
</reference>
<comment type="subcellular location">
    <subcellularLocation>
        <location evidence="1">Cell membrane</location>
        <topology evidence="1">Multi-pass membrane protein</topology>
    </subcellularLocation>
</comment>
<dbReference type="GO" id="GO:0005324">
    <property type="term" value="F:long-chain fatty acid transmembrane transporter activity"/>
    <property type="evidence" value="ECO:0000318"/>
    <property type="project" value="GO_Central"/>
</dbReference>
<keyword evidence="7" id="KW-0547">Nucleotide-binding</keyword>
<comment type="similarity">
    <text evidence="2">Belongs to the ATP-dependent AMP-binding enzyme family.</text>
</comment>
<dbReference type="GO" id="GO:0001676">
    <property type="term" value="P:long-chain fatty acid metabolic process"/>
    <property type="evidence" value="ECO:0000318"/>
    <property type="project" value="GO_Central"/>
</dbReference>
<keyword evidence="4" id="KW-1003">Cell membrane</keyword>
<feature type="domain" description="AMP-dependent synthetase/ligase" evidence="18">
    <location>
        <begin position="73"/>
        <end position="438"/>
    </location>
</feature>
<dbReference type="PANTHER" id="PTHR43107:SF15">
    <property type="entry name" value="FATTY ACID TRANSPORT PROTEIN 3, ISOFORM A"/>
    <property type="match status" value="1"/>
</dbReference>
<dbReference type="SUPFAM" id="SSF56801">
    <property type="entry name" value="Acetyl-CoA synthetase-like"/>
    <property type="match status" value="1"/>
</dbReference>
<keyword evidence="8" id="KW-0276">Fatty acid metabolism</keyword>
<dbReference type="Pfam" id="PF00501">
    <property type="entry name" value="AMP-binding"/>
    <property type="match status" value="1"/>
</dbReference>
<dbReference type="GeneID" id="20195109"/>
<dbReference type="FunCoup" id="T1EEV7">
    <property type="interactions" value="764"/>
</dbReference>
<dbReference type="HOGENOM" id="CLU_000022_46_2_1"/>
<dbReference type="NCBIfam" id="NF006134">
    <property type="entry name" value="PRK08279.1"/>
    <property type="match status" value="1"/>
</dbReference>
<dbReference type="FunFam" id="3.30.300.30:FF:000002">
    <property type="entry name" value="Long-chain fatty acid transport protein 1"/>
    <property type="match status" value="1"/>
</dbReference>
<evidence type="ECO:0000256" key="2">
    <source>
        <dbReference type="ARBA" id="ARBA00006432"/>
    </source>
</evidence>
<accession>T1EEV7</accession>
<evidence type="ECO:0000259" key="19">
    <source>
        <dbReference type="Pfam" id="PF13193"/>
    </source>
</evidence>
<comment type="catalytic activity">
    <reaction evidence="16">
        <text>tetracosanoate + ATP + CoA = tetracosanoyl-CoA + AMP + diphosphate</text>
        <dbReference type="Rhea" id="RHEA:33639"/>
        <dbReference type="ChEBI" id="CHEBI:30616"/>
        <dbReference type="ChEBI" id="CHEBI:31014"/>
        <dbReference type="ChEBI" id="CHEBI:33019"/>
        <dbReference type="ChEBI" id="CHEBI:57287"/>
        <dbReference type="ChEBI" id="CHEBI:65052"/>
        <dbReference type="ChEBI" id="CHEBI:456215"/>
    </reaction>
    <physiologicalReaction direction="left-to-right" evidence="16">
        <dbReference type="Rhea" id="RHEA:33640"/>
    </physiologicalReaction>
</comment>
<dbReference type="eggNOG" id="KOG1179">
    <property type="taxonomic scope" value="Eukaryota"/>
</dbReference>
<keyword evidence="11 17" id="KW-0472">Membrane</keyword>
<evidence type="ECO:0000259" key="18">
    <source>
        <dbReference type="Pfam" id="PF00501"/>
    </source>
</evidence>
<dbReference type="InterPro" id="IPR042099">
    <property type="entry name" value="ANL_N_sf"/>
</dbReference>
<dbReference type="Gene3D" id="3.30.300.30">
    <property type="match status" value="1"/>
</dbReference>
<dbReference type="AlphaFoldDB" id="T1EEV7"/>
<evidence type="ECO:0000256" key="14">
    <source>
        <dbReference type="ARBA" id="ARBA00036527"/>
    </source>
</evidence>
<evidence type="ECO:0000256" key="6">
    <source>
        <dbReference type="ARBA" id="ARBA00022692"/>
    </source>
</evidence>
<dbReference type="GO" id="GO:0005524">
    <property type="term" value="F:ATP binding"/>
    <property type="evidence" value="ECO:0007669"/>
    <property type="project" value="UniProtKB-KW"/>
</dbReference>
<evidence type="ECO:0000313" key="22">
    <source>
        <dbReference type="Proteomes" id="UP000015101"/>
    </source>
</evidence>
<evidence type="ECO:0000256" key="12">
    <source>
        <dbReference type="ARBA" id="ARBA00024484"/>
    </source>
</evidence>
<organism evidence="21 22">
    <name type="scientific">Helobdella robusta</name>
    <name type="common">Californian leech</name>
    <dbReference type="NCBI Taxonomy" id="6412"/>
    <lineage>
        <taxon>Eukaryota</taxon>
        <taxon>Metazoa</taxon>
        <taxon>Spiralia</taxon>
        <taxon>Lophotrochozoa</taxon>
        <taxon>Annelida</taxon>
        <taxon>Clitellata</taxon>
        <taxon>Hirudinea</taxon>
        <taxon>Rhynchobdellida</taxon>
        <taxon>Glossiphoniidae</taxon>
        <taxon>Helobdella</taxon>
    </lineage>
</organism>
<dbReference type="GO" id="GO:0005789">
    <property type="term" value="C:endoplasmic reticulum membrane"/>
    <property type="evidence" value="ECO:0000318"/>
    <property type="project" value="GO_Central"/>
</dbReference>
<dbReference type="Gene3D" id="3.40.50.12780">
    <property type="entry name" value="N-terminal domain of ligase-like"/>
    <property type="match status" value="1"/>
</dbReference>
<dbReference type="OMA" id="FHINALM"/>
<dbReference type="InParanoid" id="T1EEV7"/>
<dbReference type="CTD" id="20195109"/>
<dbReference type="GO" id="GO:0005886">
    <property type="term" value="C:plasma membrane"/>
    <property type="evidence" value="ECO:0000318"/>
    <property type="project" value="GO_Central"/>
</dbReference>
<dbReference type="RefSeq" id="XP_009012572.1">
    <property type="nucleotide sequence ID" value="XM_009014324.1"/>
</dbReference>
<evidence type="ECO:0000256" key="16">
    <source>
        <dbReference type="ARBA" id="ARBA00048666"/>
    </source>
</evidence>
<dbReference type="EC" id="6.2.1.3" evidence="13"/>
<evidence type="ECO:0000256" key="9">
    <source>
        <dbReference type="ARBA" id="ARBA00022840"/>
    </source>
</evidence>
<evidence type="ECO:0000256" key="11">
    <source>
        <dbReference type="ARBA" id="ARBA00023136"/>
    </source>
</evidence>
<keyword evidence="9" id="KW-0067">ATP-binding</keyword>
<evidence type="ECO:0000256" key="7">
    <source>
        <dbReference type="ARBA" id="ARBA00022741"/>
    </source>
</evidence>
<dbReference type="PANTHER" id="PTHR43107">
    <property type="entry name" value="LONG-CHAIN FATTY ACID TRANSPORT PROTEIN"/>
    <property type="match status" value="1"/>
</dbReference>
<reference evidence="22" key="1">
    <citation type="submission" date="2012-12" db="EMBL/GenBank/DDBJ databases">
        <authorList>
            <person name="Hellsten U."/>
            <person name="Grimwood J."/>
            <person name="Chapman J.A."/>
            <person name="Shapiro H."/>
            <person name="Aerts A."/>
            <person name="Otillar R.P."/>
            <person name="Terry A.Y."/>
            <person name="Boore J.L."/>
            <person name="Simakov O."/>
            <person name="Marletaz F."/>
            <person name="Cho S.-J."/>
            <person name="Edsinger-Gonzales E."/>
            <person name="Havlak P."/>
            <person name="Kuo D.-H."/>
            <person name="Larsson T."/>
            <person name="Lv J."/>
            <person name="Arendt D."/>
            <person name="Savage R."/>
            <person name="Osoegawa K."/>
            <person name="de Jong P."/>
            <person name="Lindberg D.R."/>
            <person name="Seaver E.C."/>
            <person name="Weisblat D.A."/>
            <person name="Putnam N.H."/>
            <person name="Grigoriev I.V."/>
            <person name="Rokhsar D.S."/>
        </authorList>
    </citation>
    <scope>NUCLEOTIDE SEQUENCE</scope>
</reference>
<feature type="domain" description="AMP-binding enzyme C-terminal" evidence="19">
    <location>
        <begin position="511"/>
        <end position="586"/>
    </location>
</feature>
<dbReference type="PROSITE" id="PS00455">
    <property type="entry name" value="AMP_BINDING"/>
    <property type="match status" value="1"/>
</dbReference>
<evidence type="ECO:0000256" key="15">
    <source>
        <dbReference type="ARBA" id="ARBA00041297"/>
    </source>
</evidence>
<dbReference type="EMBL" id="AMQM01002974">
    <property type="status" value="NOT_ANNOTATED_CDS"/>
    <property type="molecule type" value="Genomic_DNA"/>
</dbReference>
<dbReference type="InterPro" id="IPR000873">
    <property type="entry name" value="AMP-dep_synth/lig_dom"/>
</dbReference>
<dbReference type="Pfam" id="PF13193">
    <property type="entry name" value="AMP-binding_C"/>
    <property type="match status" value="1"/>
</dbReference>
<evidence type="ECO:0000256" key="3">
    <source>
        <dbReference type="ARBA" id="ARBA00022448"/>
    </source>
</evidence>
<keyword evidence="6 17" id="KW-0812">Transmembrane</keyword>
<dbReference type="InterPro" id="IPR020845">
    <property type="entry name" value="AMP-binding_CS"/>
</dbReference>
<comment type="catalytic activity">
    <reaction evidence="14">
        <text>a very long-chain fatty acid + ATP + CoA = a very long-chain fatty acyl-CoA + AMP + diphosphate</text>
        <dbReference type="Rhea" id="RHEA:54536"/>
        <dbReference type="ChEBI" id="CHEBI:30616"/>
        <dbReference type="ChEBI" id="CHEBI:33019"/>
        <dbReference type="ChEBI" id="CHEBI:57287"/>
        <dbReference type="ChEBI" id="CHEBI:58950"/>
        <dbReference type="ChEBI" id="CHEBI:138261"/>
        <dbReference type="ChEBI" id="CHEBI:456215"/>
    </reaction>
    <physiologicalReaction direction="left-to-right" evidence="14">
        <dbReference type="Rhea" id="RHEA:54537"/>
    </physiologicalReaction>
</comment>
<protein>
    <recommendedName>
        <fullName evidence="13">long-chain-fatty-acid--CoA ligase</fullName>
        <ecNumber evidence="13">6.2.1.3</ecNumber>
    </recommendedName>
    <alternativeName>
        <fullName evidence="15">Long-chain-fatty-acid--CoA ligase</fullName>
    </alternativeName>
</protein>
<evidence type="ECO:0000256" key="17">
    <source>
        <dbReference type="SAM" id="Phobius"/>
    </source>
</evidence>
<dbReference type="FunFam" id="3.40.50.12780:FF:000005">
    <property type="entry name" value="Solute carrier family 27 member 6"/>
    <property type="match status" value="1"/>
</dbReference>
<sequence length="634" mass="72618">MFLGLFIKWLFEWETHIVVLFVFLTYTVTGGWRFLRIVWYTWRRDLKGLTFLIYVSVLLKWYRKTGVTVVTLFDKTTKKNPDKKAFITIDGRSWTFREVNEYSNAVANYFYDQGYRKNDIVAVFMESRPEFVMIWLGLAKIGVISALINFNLKHEALAHCIKVSGARSLIFGSELCEVVKESYHLLPTNIILYISGMYQTNNIQAKHLDNILKDYSKLPPRVTHKTFFNEKLIYIYTSGTTGLPKAAVVTHSRFYYMARSIFHFYKMTADDVIYGTLPLYHSAGGVLGVGNVLISGCTMVIRKKFSASKFWIDCRDHGCTVAQYIGEICRYLLVQPASVNDTNHKIRLMFGNGLRPQIWLEFKNRFSIPQIGEFYGATESNANIVNIDNTPGAIGFQTRIIPSVYPVTLIKVDLITGELIRDKYGRCIRCQPGEPGELVGKIVSGKPLRSFDGYADKEANKKKMARDIFKPGDCYFMSGDILEMDEFGYMYFRDRTGDTYRWKGENVSTSEVEAIISNIIHLTDTTVYGVEIPGTEGRAGMVAVADPNRTLDLQLLSREVKKTLPSYARPVFIRVMSQLNMTSTFKLKKVEYRMEGFNPDIIADDLYYLNVRSNSYDQLNSDVYNGILNGTIRF</sequence>
<comment type="catalytic activity">
    <reaction evidence="12">
        <text>a long-chain fatty acid + ATP + CoA = a long-chain fatty acyl-CoA + AMP + diphosphate</text>
        <dbReference type="Rhea" id="RHEA:15421"/>
        <dbReference type="ChEBI" id="CHEBI:30616"/>
        <dbReference type="ChEBI" id="CHEBI:33019"/>
        <dbReference type="ChEBI" id="CHEBI:57287"/>
        <dbReference type="ChEBI" id="CHEBI:57560"/>
        <dbReference type="ChEBI" id="CHEBI:83139"/>
        <dbReference type="ChEBI" id="CHEBI:456215"/>
        <dbReference type="EC" id="6.2.1.3"/>
    </reaction>
    <physiologicalReaction direction="left-to-right" evidence="12">
        <dbReference type="Rhea" id="RHEA:15422"/>
    </physiologicalReaction>
</comment>
<dbReference type="KEGG" id="hro:HELRODRAFT_109692"/>
<name>T1EEV7_HELRO</name>
<feature type="transmembrane region" description="Helical" evidence="17">
    <location>
        <begin position="132"/>
        <end position="152"/>
    </location>
</feature>
<keyword evidence="8" id="KW-0443">Lipid metabolism</keyword>
<dbReference type="InterPro" id="IPR045851">
    <property type="entry name" value="AMP-bd_C_sf"/>
</dbReference>
<keyword evidence="22" id="KW-1185">Reference proteome</keyword>
<evidence type="ECO:0000256" key="8">
    <source>
        <dbReference type="ARBA" id="ARBA00022832"/>
    </source>
</evidence>
<evidence type="ECO:0000313" key="21">
    <source>
        <dbReference type="EnsemblMetazoa" id="HelroP109692"/>
    </source>
</evidence>
<reference evidence="20 22" key="2">
    <citation type="journal article" date="2013" name="Nature">
        <title>Insights into bilaterian evolution from three spiralian genomes.</title>
        <authorList>
            <person name="Simakov O."/>
            <person name="Marletaz F."/>
            <person name="Cho S.J."/>
            <person name="Edsinger-Gonzales E."/>
            <person name="Havlak P."/>
            <person name="Hellsten U."/>
            <person name="Kuo D.H."/>
            <person name="Larsson T."/>
            <person name="Lv J."/>
            <person name="Arendt D."/>
            <person name="Savage R."/>
            <person name="Osoegawa K."/>
            <person name="de Jong P."/>
            <person name="Grimwood J."/>
            <person name="Chapman J.A."/>
            <person name="Shapiro H."/>
            <person name="Aerts A."/>
            <person name="Otillar R.P."/>
            <person name="Terry A.Y."/>
            <person name="Boore J.L."/>
            <person name="Grigoriev I.V."/>
            <person name="Lindberg D.R."/>
            <person name="Seaver E.C."/>
            <person name="Weisblat D.A."/>
            <person name="Putnam N.H."/>
            <person name="Rokhsar D.S."/>
        </authorList>
    </citation>
    <scope>NUCLEOTIDE SEQUENCE</scope>
</reference>
<keyword evidence="3" id="KW-0813">Transport</keyword>
<feature type="transmembrane region" description="Helical" evidence="17">
    <location>
        <begin position="15"/>
        <end position="34"/>
    </location>
</feature>
<proteinExistence type="inferred from homology"/>
<dbReference type="EnsemblMetazoa" id="HelroT109692">
    <property type="protein sequence ID" value="HelroP109692"/>
    <property type="gene ID" value="HelroG109692"/>
</dbReference>
<dbReference type="EMBL" id="KB095959">
    <property type="protein sequence ID" value="ESO09479.1"/>
    <property type="molecule type" value="Genomic_DNA"/>
</dbReference>
<evidence type="ECO:0000313" key="20">
    <source>
        <dbReference type="EMBL" id="ESO09479.1"/>
    </source>
</evidence>
<evidence type="ECO:0000256" key="4">
    <source>
        <dbReference type="ARBA" id="ARBA00022475"/>
    </source>
</evidence>
<keyword evidence="10 17" id="KW-1133">Transmembrane helix</keyword>